<dbReference type="GeneID" id="106771548"/>
<dbReference type="PANTHER" id="PTHR33052">
    <property type="entry name" value="DUF4228 DOMAIN PROTEIN-RELATED"/>
    <property type="match status" value="1"/>
</dbReference>
<reference evidence="1" key="1">
    <citation type="journal article" date="2014" name="Nat. Commun.">
        <title>Genome sequence of mungbean and insights into evolution within Vigna species.</title>
        <authorList>
            <person name="Kang Y.J."/>
            <person name="Kim S.K."/>
            <person name="Kim M.Y."/>
            <person name="Lestari P."/>
            <person name="Kim K.H."/>
            <person name="Ha B.K."/>
            <person name="Jun T.H."/>
            <person name="Hwang W.J."/>
            <person name="Lee T."/>
            <person name="Lee J."/>
            <person name="Shim S."/>
            <person name="Yoon M.Y."/>
            <person name="Jang Y.E."/>
            <person name="Han K.S."/>
            <person name="Taeprayoon P."/>
            <person name="Yoon N."/>
            <person name="Somta P."/>
            <person name="Tanya P."/>
            <person name="Kim K.S."/>
            <person name="Gwag J.G."/>
            <person name="Moon J.K."/>
            <person name="Lee Y.H."/>
            <person name="Park B.S."/>
            <person name="Bombarely A."/>
            <person name="Doyle J.J."/>
            <person name="Jackson S.A."/>
            <person name="Schafleitner R."/>
            <person name="Srinives P."/>
            <person name="Varshney R.K."/>
            <person name="Lee S.H."/>
        </authorList>
    </citation>
    <scope>NUCLEOTIDE SEQUENCE [LARGE SCALE GENOMIC DNA]</scope>
    <source>
        <strain evidence="1">cv. VC1973A</strain>
    </source>
</reference>
<evidence type="ECO:0000313" key="1">
    <source>
        <dbReference type="Proteomes" id="UP000087766"/>
    </source>
</evidence>
<keyword evidence="1" id="KW-1185">Reference proteome</keyword>
<organism evidence="1 2">
    <name type="scientific">Vigna radiata var. radiata</name>
    <name type="common">Mung bean</name>
    <name type="synonym">Phaseolus aureus</name>
    <dbReference type="NCBI Taxonomy" id="3916"/>
    <lineage>
        <taxon>Eukaryota</taxon>
        <taxon>Viridiplantae</taxon>
        <taxon>Streptophyta</taxon>
        <taxon>Embryophyta</taxon>
        <taxon>Tracheophyta</taxon>
        <taxon>Spermatophyta</taxon>
        <taxon>Magnoliopsida</taxon>
        <taxon>eudicotyledons</taxon>
        <taxon>Gunneridae</taxon>
        <taxon>Pentapetalae</taxon>
        <taxon>rosids</taxon>
        <taxon>fabids</taxon>
        <taxon>Fabales</taxon>
        <taxon>Fabaceae</taxon>
        <taxon>Papilionoideae</taxon>
        <taxon>50 kb inversion clade</taxon>
        <taxon>NPAAA clade</taxon>
        <taxon>indigoferoid/millettioid clade</taxon>
        <taxon>Phaseoleae</taxon>
        <taxon>Vigna</taxon>
    </lineage>
</organism>
<accession>A0A1S3V411</accession>
<dbReference type="Proteomes" id="UP000087766">
    <property type="component" value="Chromosome 8"/>
</dbReference>
<dbReference type="Pfam" id="PF14009">
    <property type="entry name" value="PADRE"/>
    <property type="match status" value="1"/>
</dbReference>
<dbReference type="InterPro" id="IPR025322">
    <property type="entry name" value="PADRE_dom"/>
</dbReference>
<sequence>MGNQVSLRPSDGRGKIVLWDGSVHEIEQSVTVAELMLEHPEQVVVELHSAVNQKRPTPLPADNKLETNKAYLMLPVRRGKPVGLSGEETRRILFILNSALHSKSLVGSSKFVPWLTRLCQNTTIVEPGRKEEEREKNEERCQFSELLPEILEARPEYLNRQLSGKGWKPTLDTIKEKNIDRKHSHWLFSGLSIPAHLTSTKL</sequence>
<evidence type="ECO:0000313" key="2">
    <source>
        <dbReference type="RefSeq" id="XP_014513030.1"/>
    </source>
</evidence>
<dbReference type="AlphaFoldDB" id="A0A1S3V411"/>
<dbReference type="OrthoDB" id="1921976at2759"/>
<proteinExistence type="predicted"/>
<dbReference type="RefSeq" id="XP_014513030.1">
    <property type="nucleotide sequence ID" value="XM_014657544.2"/>
</dbReference>
<reference evidence="2" key="2">
    <citation type="submission" date="2025-08" db="UniProtKB">
        <authorList>
            <consortium name="RefSeq"/>
        </authorList>
    </citation>
    <scope>IDENTIFICATION</scope>
    <source>
        <tissue evidence="2">Leaf</tissue>
    </source>
</reference>
<dbReference type="STRING" id="3916.A0A1S3V411"/>
<name>A0A1S3V411_VIGRR</name>
<gene>
    <name evidence="2" type="primary">LOC106771548</name>
</gene>
<dbReference type="KEGG" id="vra:106771548"/>
<protein>
    <submittedName>
        <fullName evidence="2">Uncharacterized protein LOC106771548</fullName>
    </submittedName>
</protein>